<dbReference type="KEGG" id="aoe:Clos_1369"/>
<dbReference type="Pfam" id="PF09388">
    <property type="entry name" value="SpoOE-like"/>
    <property type="match status" value="1"/>
</dbReference>
<protein>
    <recommendedName>
        <fullName evidence="3">Spo0E like sporulation regulatory protein</fullName>
    </recommendedName>
</protein>
<dbReference type="HOGENOM" id="CLU_210155_0_0_9"/>
<accession>A8MH26</accession>
<evidence type="ECO:0000313" key="1">
    <source>
        <dbReference type="EMBL" id="ABW18913.1"/>
    </source>
</evidence>
<organism evidence="1 2">
    <name type="scientific">Alkaliphilus oremlandii (strain OhILAs)</name>
    <name type="common">Clostridium oremlandii (strain OhILAs)</name>
    <dbReference type="NCBI Taxonomy" id="350688"/>
    <lineage>
        <taxon>Bacteria</taxon>
        <taxon>Bacillati</taxon>
        <taxon>Bacillota</taxon>
        <taxon>Clostridia</taxon>
        <taxon>Peptostreptococcales</taxon>
        <taxon>Natronincolaceae</taxon>
        <taxon>Alkaliphilus</taxon>
    </lineage>
</organism>
<gene>
    <name evidence="1" type="ordered locus">Clos_1369</name>
</gene>
<sequence>MLTREIERLRGMLNEMILNKADNKLIYDLSIELDQLIVNYYREADKNMVQAM</sequence>
<dbReference type="STRING" id="350688.Clos_1369"/>
<dbReference type="InterPro" id="IPR037208">
    <property type="entry name" value="Spo0E-like_sf"/>
</dbReference>
<dbReference type="GO" id="GO:0046983">
    <property type="term" value="F:protein dimerization activity"/>
    <property type="evidence" value="ECO:0007669"/>
    <property type="project" value="InterPro"/>
</dbReference>
<dbReference type="SUPFAM" id="SSF140500">
    <property type="entry name" value="BAS1536-like"/>
    <property type="match status" value="1"/>
</dbReference>
<dbReference type="EMBL" id="CP000853">
    <property type="protein sequence ID" value="ABW18913.1"/>
    <property type="molecule type" value="Genomic_DNA"/>
</dbReference>
<name>A8MH26_ALKOO</name>
<dbReference type="Gene3D" id="4.10.280.10">
    <property type="entry name" value="Helix-loop-helix DNA-binding domain"/>
    <property type="match status" value="1"/>
</dbReference>
<keyword evidence="2" id="KW-1185">Reference proteome</keyword>
<dbReference type="InterPro" id="IPR036638">
    <property type="entry name" value="HLH_DNA-bd_sf"/>
</dbReference>
<dbReference type="GO" id="GO:0043937">
    <property type="term" value="P:regulation of sporulation"/>
    <property type="evidence" value="ECO:0007669"/>
    <property type="project" value="InterPro"/>
</dbReference>
<dbReference type="AlphaFoldDB" id="A8MH26"/>
<reference evidence="2" key="1">
    <citation type="submission" date="2007-10" db="EMBL/GenBank/DDBJ databases">
        <title>Complete genome of Alkaliphilus oremlandii OhILAs.</title>
        <authorList>
            <person name="Copeland A."/>
            <person name="Lucas S."/>
            <person name="Lapidus A."/>
            <person name="Barry K."/>
            <person name="Detter J.C."/>
            <person name="Glavina del Rio T."/>
            <person name="Hammon N."/>
            <person name="Israni S."/>
            <person name="Dalin E."/>
            <person name="Tice H."/>
            <person name="Pitluck S."/>
            <person name="Chain P."/>
            <person name="Malfatti S."/>
            <person name="Shin M."/>
            <person name="Vergez L."/>
            <person name="Schmutz J."/>
            <person name="Larimer F."/>
            <person name="Land M."/>
            <person name="Hauser L."/>
            <person name="Kyrpides N."/>
            <person name="Mikhailova N."/>
            <person name="Stolz J.F."/>
            <person name="Dawson A."/>
            <person name="Fisher E."/>
            <person name="Crable B."/>
            <person name="Perera E."/>
            <person name="Lisak J."/>
            <person name="Ranganathan M."/>
            <person name="Basu P."/>
            <person name="Richardson P."/>
        </authorList>
    </citation>
    <scope>NUCLEOTIDE SEQUENCE [LARGE SCALE GENOMIC DNA]</scope>
    <source>
        <strain evidence="2">OhILAs</strain>
    </source>
</reference>
<proteinExistence type="predicted"/>
<evidence type="ECO:0008006" key="3">
    <source>
        <dbReference type="Google" id="ProtNLM"/>
    </source>
</evidence>
<evidence type="ECO:0000313" key="2">
    <source>
        <dbReference type="Proteomes" id="UP000000269"/>
    </source>
</evidence>
<dbReference type="RefSeq" id="WP_012159225.1">
    <property type="nucleotide sequence ID" value="NC_009922.1"/>
</dbReference>
<dbReference type="InterPro" id="IPR018540">
    <property type="entry name" value="Spo0E-like"/>
</dbReference>
<dbReference type="OrthoDB" id="1956812at2"/>
<dbReference type="Proteomes" id="UP000000269">
    <property type="component" value="Chromosome"/>
</dbReference>